<evidence type="ECO:0000256" key="1">
    <source>
        <dbReference type="SAM" id="SignalP"/>
    </source>
</evidence>
<proteinExistence type="predicted"/>
<dbReference type="EMBL" id="GFTR01001020">
    <property type="protein sequence ID" value="JAW15406.1"/>
    <property type="molecule type" value="Transcribed_RNA"/>
</dbReference>
<reference evidence="2" key="1">
    <citation type="journal article" date="2018" name="PLoS Negl. Trop. Dis.">
        <title>An insight into the salivary gland and fat body transcriptome of Panstrongylus lignarius (Hemiptera: Heteroptera), the main vector of Chagas disease in Peru.</title>
        <authorList>
            <person name="Nevoa J.C."/>
            <person name="Mendes M.T."/>
            <person name="da Silva M.V."/>
            <person name="Soares S.C."/>
            <person name="Oliveira C.J.F."/>
            <person name="Ribeiro J.M.C."/>
        </authorList>
    </citation>
    <scope>NUCLEOTIDE SEQUENCE</scope>
</reference>
<sequence>MSISSVIVAVVVLVESLTSSASLVLVDFLCVIPSVISVCEESETSVIITPPDSSFSSPDCELSVLRFKSVSAFMCAESPCASVV</sequence>
<protein>
    <submittedName>
        <fullName evidence="2">Putative secreted protein</fullName>
    </submittedName>
</protein>
<organism evidence="2">
    <name type="scientific">Panstrongylus lignarius</name>
    <dbReference type="NCBI Taxonomy" id="156445"/>
    <lineage>
        <taxon>Eukaryota</taxon>
        <taxon>Metazoa</taxon>
        <taxon>Ecdysozoa</taxon>
        <taxon>Arthropoda</taxon>
        <taxon>Hexapoda</taxon>
        <taxon>Insecta</taxon>
        <taxon>Pterygota</taxon>
        <taxon>Neoptera</taxon>
        <taxon>Paraneoptera</taxon>
        <taxon>Hemiptera</taxon>
        <taxon>Heteroptera</taxon>
        <taxon>Panheteroptera</taxon>
        <taxon>Cimicomorpha</taxon>
        <taxon>Reduviidae</taxon>
        <taxon>Triatominae</taxon>
        <taxon>Panstrongylus</taxon>
    </lineage>
</organism>
<dbReference type="AlphaFoldDB" id="A0A224XSB4"/>
<evidence type="ECO:0000313" key="2">
    <source>
        <dbReference type="EMBL" id="JAW15406.1"/>
    </source>
</evidence>
<feature type="chain" id="PRO_5012985402" evidence="1">
    <location>
        <begin position="22"/>
        <end position="84"/>
    </location>
</feature>
<feature type="signal peptide" evidence="1">
    <location>
        <begin position="1"/>
        <end position="21"/>
    </location>
</feature>
<keyword evidence="1" id="KW-0732">Signal</keyword>
<name>A0A224XSB4_9HEMI</name>
<accession>A0A224XSB4</accession>